<dbReference type="InterPro" id="IPR034325">
    <property type="entry name" value="S-100_dom"/>
</dbReference>
<evidence type="ECO:0000256" key="2">
    <source>
        <dbReference type="ARBA" id="ARBA00022723"/>
    </source>
</evidence>
<proteinExistence type="inferred from homology"/>
<sequence length="160" mass="17835">MSFISFHCLIAVARTSSALLKQSGEGCVLELFLSLEEKLSVFSLLSVMLAVFSCMALTMLRSKMSSPLEQALAVMVTTFHKYSGQEGDKFKLSKAEMKALLHQELPSFVGEKVDEEGLKKLMGDLDENSDQQVDFQEYAVFLALVTIMCNDFFQDSPAWP</sequence>
<dbReference type="Pfam" id="PF01023">
    <property type="entry name" value="S_100"/>
    <property type="match status" value="1"/>
</dbReference>
<evidence type="ECO:0000313" key="6">
    <source>
        <dbReference type="Ensembl" id="ENSFCTP00005013561.1"/>
    </source>
</evidence>
<feature type="domain" description="EF-hand" evidence="5">
    <location>
        <begin position="113"/>
        <end position="148"/>
    </location>
</feature>
<name>A0ABI7WTE0_FELCA</name>
<dbReference type="InterPro" id="IPR002048">
    <property type="entry name" value="EF_hand_dom"/>
</dbReference>
<evidence type="ECO:0000256" key="3">
    <source>
        <dbReference type="ARBA" id="ARBA00022737"/>
    </source>
</evidence>
<protein>
    <recommendedName>
        <fullName evidence="5">EF-hand domain-containing protein</fullName>
    </recommendedName>
</protein>
<evidence type="ECO:0000256" key="4">
    <source>
        <dbReference type="ARBA" id="ARBA00022837"/>
    </source>
</evidence>
<dbReference type="InterPro" id="IPR018247">
    <property type="entry name" value="EF_Hand_1_Ca_BS"/>
</dbReference>
<dbReference type="PANTHER" id="PTHR11639">
    <property type="entry name" value="S100 CALCIUM-BINDING PROTEIN"/>
    <property type="match status" value="1"/>
</dbReference>
<reference evidence="6" key="3">
    <citation type="submission" date="2025-09" db="UniProtKB">
        <authorList>
            <consortium name="Ensembl"/>
        </authorList>
    </citation>
    <scope>IDENTIFICATION</scope>
    <source>
        <strain evidence="6">breed Abyssinian</strain>
    </source>
</reference>
<dbReference type="PANTHER" id="PTHR11639:SF59">
    <property type="entry name" value="PROTEIN S100-A2"/>
    <property type="match status" value="1"/>
</dbReference>
<keyword evidence="2" id="KW-0479">Metal-binding</keyword>
<keyword evidence="7" id="KW-1185">Reference proteome</keyword>
<comment type="similarity">
    <text evidence="1">Belongs to the S-100 family.</text>
</comment>
<dbReference type="InterPro" id="IPR013787">
    <property type="entry name" value="S100_Ca-bd_sub"/>
</dbReference>
<dbReference type="InterPro" id="IPR011992">
    <property type="entry name" value="EF-hand-dom_pair"/>
</dbReference>
<dbReference type="SMART" id="SM01394">
    <property type="entry name" value="S_100"/>
    <property type="match status" value="1"/>
</dbReference>
<dbReference type="InterPro" id="IPR001751">
    <property type="entry name" value="S100/CaBP7/8-like_CS"/>
</dbReference>
<dbReference type="GeneTree" id="ENSGT00940000163114"/>
<keyword evidence="4" id="KW-0106">Calcium</keyword>
<keyword evidence="3" id="KW-0677">Repeat</keyword>
<accession>A0ABI7WTE0</accession>
<dbReference type="SUPFAM" id="SSF47473">
    <property type="entry name" value="EF-hand"/>
    <property type="match status" value="1"/>
</dbReference>
<dbReference type="PROSITE" id="PS00018">
    <property type="entry name" value="EF_HAND_1"/>
    <property type="match status" value="1"/>
</dbReference>
<dbReference type="PROSITE" id="PS50222">
    <property type="entry name" value="EF_HAND_2"/>
    <property type="match status" value="1"/>
</dbReference>
<gene>
    <name evidence="6" type="primary">MRPL50</name>
</gene>
<dbReference type="PROSITE" id="PS00303">
    <property type="entry name" value="S100_CABP"/>
    <property type="match status" value="1"/>
</dbReference>
<reference evidence="6 7" key="1">
    <citation type="submission" date="2021-02" db="EMBL/GenBank/DDBJ databases">
        <title>Safari Cat Assemblies.</title>
        <authorList>
            <person name="Bredemeyer K.R."/>
            <person name="Murphy W.J."/>
        </authorList>
    </citation>
    <scope>NUCLEOTIDE SEQUENCE [LARGE SCALE GENOMIC DNA]</scope>
</reference>
<dbReference type="Ensembl" id="ENSFCTT00005020660.1">
    <property type="protein sequence ID" value="ENSFCTP00005013561.1"/>
    <property type="gene ID" value="ENSFCTG00005007438.1"/>
</dbReference>
<dbReference type="Gene3D" id="1.10.238.10">
    <property type="entry name" value="EF-hand"/>
    <property type="match status" value="1"/>
</dbReference>
<dbReference type="CDD" id="cd00213">
    <property type="entry name" value="S-100"/>
    <property type="match status" value="1"/>
</dbReference>
<evidence type="ECO:0000256" key="1">
    <source>
        <dbReference type="ARBA" id="ARBA00007323"/>
    </source>
</evidence>
<dbReference type="Proteomes" id="UP000823872">
    <property type="component" value="Chromosome F1"/>
</dbReference>
<organism evidence="6 7">
    <name type="scientific">Felis catus</name>
    <name type="common">Cat</name>
    <name type="synonym">Felis silvestris catus</name>
    <dbReference type="NCBI Taxonomy" id="9685"/>
    <lineage>
        <taxon>Eukaryota</taxon>
        <taxon>Metazoa</taxon>
        <taxon>Chordata</taxon>
        <taxon>Craniata</taxon>
        <taxon>Vertebrata</taxon>
        <taxon>Euteleostomi</taxon>
        <taxon>Mammalia</taxon>
        <taxon>Eutheria</taxon>
        <taxon>Laurasiatheria</taxon>
        <taxon>Carnivora</taxon>
        <taxon>Feliformia</taxon>
        <taxon>Felidae</taxon>
        <taxon>Felinae</taxon>
        <taxon>Felis</taxon>
    </lineage>
</organism>
<evidence type="ECO:0000313" key="7">
    <source>
        <dbReference type="Proteomes" id="UP000823872"/>
    </source>
</evidence>
<reference evidence="6" key="2">
    <citation type="submission" date="2025-08" db="UniProtKB">
        <authorList>
            <consortium name="Ensembl"/>
        </authorList>
    </citation>
    <scope>IDENTIFICATION</scope>
    <source>
        <strain evidence="6">breed Abyssinian</strain>
    </source>
</reference>
<evidence type="ECO:0000259" key="5">
    <source>
        <dbReference type="PROSITE" id="PS50222"/>
    </source>
</evidence>